<evidence type="ECO:0000313" key="2">
    <source>
        <dbReference type="Proteomes" id="UP000035642"/>
    </source>
</evidence>
<dbReference type="WBParaSite" id="ACAC_0000148201-mRNA-1">
    <property type="protein sequence ID" value="ACAC_0000148201-mRNA-1"/>
    <property type="gene ID" value="ACAC_0000148201"/>
</dbReference>
<reference evidence="3" key="2">
    <citation type="submission" date="2017-02" db="UniProtKB">
        <authorList>
            <consortium name="WormBaseParasite"/>
        </authorList>
    </citation>
    <scope>IDENTIFICATION</scope>
</reference>
<reference evidence="2" key="1">
    <citation type="submission" date="2012-09" db="EMBL/GenBank/DDBJ databases">
        <authorList>
            <person name="Martin A.A."/>
        </authorList>
    </citation>
    <scope>NUCLEOTIDE SEQUENCE</scope>
</reference>
<accession>A0A0K0CVT5</accession>
<keyword evidence="2" id="KW-1185">Reference proteome</keyword>
<dbReference type="Proteomes" id="UP000035642">
    <property type="component" value="Unassembled WGS sequence"/>
</dbReference>
<evidence type="ECO:0000313" key="3">
    <source>
        <dbReference type="WBParaSite" id="ACAC_0000148201-mRNA-1"/>
    </source>
</evidence>
<name>A0A0K0CVT5_ANGCA</name>
<protein>
    <submittedName>
        <fullName evidence="3">Uncharacterized protein</fullName>
    </submittedName>
</protein>
<feature type="region of interest" description="Disordered" evidence="1">
    <location>
        <begin position="1"/>
        <end position="25"/>
    </location>
</feature>
<proteinExistence type="predicted"/>
<sequence>MDDNYDDDDDEENEGDDNDKHIYKRHEPELVKIEECCSIRWAGNTATTSTTVITRIDSEDVTSWRRPGRHNVYCLHKKTTQTR</sequence>
<feature type="compositionally biased region" description="Acidic residues" evidence="1">
    <location>
        <begin position="1"/>
        <end position="17"/>
    </location>
</feature>
<evidence type="ECO:0000256" key="1">
    <source>
        <dbReference type="SAM" id="MobiDB-lite"/>
    </source>
</evidence>
<organism evidence="2 3">
    <name type="scientific">Angiostrongylus cantonensis</name>
    <name type="common">Rat lungworm</name>
    <dbReference type="NCBI Taxonomy" id="6313"/>
    <lineage>
        <taxon>Eukaryota</taxon>
        <taxon>Metazoa</taxon>
        <taxon>Ecdysozoa</taxon>
        <taxon>Nematoda</taxon>
        <taxon>Chromadorea</taxon>
        <taxon>Rhabditida</taxon>
        <taxon>Rhabditina</taxon>
        <taxon>Rhabditomorpha</taxon>
        <taxon>Strongyloidea</taxon>
        <taxon>Metastrongylidae</taxon>
        <taxon>Angiostrongylus</taxon>
    </lineage>
</organism>
<dbReference type="AlphaFoldDB" id="A0A0K0CVT5"/>